<accession>A0A7S4GEM3</accession>
<organism evidence="1">
    <name type="scientific">Eutreptiella gymnastica</name>
    <dbReference type="NCBI Taxonomy" id="73025"/>
    <lineage>
        <taxon>Eukaryota</taxon>
        <taxon>Discoba</taxon>
        <taxon>Euglenozoa</taxon>
        <taxon>Euglenida</taxon>
        <taxon>Spirocuta</taxon>
        <taxon>Euglenophyceae</taxon>
        <taxon>Eutreptiales</taxon>
        <taxon>Eutreptiaceae</taxon>
        <taxon>Eutreptiella</taxon>
    </lineage>
</organism>
<protein>
    <submittedName>
        <fullName evidence="1">Uncharacterized protein</fullName>
    </submittedName>
</protein>
<proteinExistence type="predicted"/>
<evidence type="ECO:0000313" key="1">
    <source>
        <dbReference type="EMBL" id="CAE0834621.1"/>
    </source>
</evidence>
<reference evidence="1" key="1">
    <citation type="submission" date="2021-01" db="EMBL/GenBank/DDBJ databases">
        <authorList>
            <person name="Corre E."/>
            <person name="Pelletier E."/>
            <person name="Niang G."/>
            <person name="Scheremetjew M."/>
            <person name="Finn R."/>
            <person name="Kale V."/>
            <person name="Holt S."/>
            <person name="Cochrane G."/>
            <person name="Meng A."/>
            <person name="Brown T."/>
            <person name="Cohen L."/>
        </authorList>
    </citation>
    <scope>NUCLEOTIDE SEQUENCE</scope>
    <source>
        <strain evidence="1">CCMP1594</strain>
    </source>
</reference>
<sequence length="144" mass="15566">MDVMPEFSKRGKKAQLLPMGIPLSTFNAQFLVIFQQIGTGLPVTSRRSQLHELFFAQRFRPPLLFAGPRSADLSHTSSFAMLRVAVHVMVDTAQTATPEIFVGGDSAMYNSPAHIIGGNAQCLIVPCCACLIVLNNAPNVGSSY</sequence>
<dbReference type="EMBL" id="HBJA01133662">
    <property type="protein sequence ID" value="CAE0834621.1"/>
    <property type="molecule type" value="Transcribed_RNA"/>
</dbReference>
<gene>
    <name evidence="1" type="ORF">EGYM00163_LOCUS45925</name>
</gene>
<name>A0A7S4GEM3_9EUGL</name>
<dbReference type="AlphaFoldDB" id="A0A7S4GEM3"/>